<comment type="caution">
    <text evidence="2">The sequence shown here is derived from an EMBL/GenBank/DDBJ whole genome shotgun (WGS) entry which is preliminary data.</text>
</comment>
<dbReference type="RefSeq" id="XP_024690823.1">
    <property type="nucleotide sequence ID" value="XM_024841442.1"/>
</dbReference>
<keyword evidence="3" id="KW-1185">Reference proteome</keyword>
<dbReference type="InterPro" id="IPR000719">
    <property type="entry name" value="Prot_kinase_dom"/>
</dbReference>
<proteinExistence type="predicted"/>
<evidence type="ECO:0000313" key="3">
    <source>
        <dbReference type="Proteomes" id="UP000234254"/>
    </source>
</evidence>
<evidence type="ECO:0000313" key="2">
    <source>
        <dbReference type="EMBL" id="PKY02229.1"/>
    </source>
</evidence>
<dbReference type="GeneID" id="36548966"/>
<reference evidence="2" key="1">
    <citation type="submission" date="2016-12" db="EMBL/GenBank/DDBJ databases">
        <title>The genomes of Aspergillus section Nigri reveals drivers in fungal speciation.</title>
        <authorList>
            <consortium name="DOE Joint Genome Institute"/>
            <person name="Vesth T.C."/>
            <person name="Nybo J."/>
            <person name="Theobald S."/>
            <person name="Brandl J."/>
            <person name="Frisvad J.C."/>
            <person name="Nielsen K.F."/>
            <person name="Lyhne E.K."/>
            <person name="Kogle M.E."/>
            <person name="Kuo A."/>
            <person name="Riley R."/>
            <person name="Clum A."/>
            <person name="Nolan M."/>
            <person name="Lipzen A."/>
            <person name="Salamov A."/>
            <person name="Henrissat B."/>
            <person name="Wiebenga A."/>
            <person name="De vries R.P."/>
            <person name="Grigoriev I.V."/>
            <person name="Mortensen U.H."/>
            <person name="Andersen M.R."/>
            <person name="Baker S.E."/>
        </authorList>
    </citation>
    <scope>NUCLEOTIDE SEQUENCE</scope>
    <source>
        <strain evidence="2">IBT 28561</strain>
    </source>
</reference>
<dbReference type="SUPFAM" id="SSF56112">
    <property type="entry name" value="Protein kinase-like (PK-like)"/>
    <property type="match status" value="1"/>
</dbReference>
<feature type="domain" description="Protein kinase" evidence="1">
    <location>
        <begin position="11"/>
        <end position="223"/>
    </location>
</feature>
<evidence type="ECO:0000259" key="1">
    <source>
        <dbReference type="PROSITE" id="PS50011"/>
    </source>
</evidence>
<dbReference type="VEuPathDB" id="FungiDB:P168DRAFT_329187"/>
<name>A0A2I1CX82_ASPC2</name>
<dbReference type="InterPro" id="IPR011009">
    <property type="entry name" value="Kinase-like_dom_sf"/>
</dbReference>
<dbReference type="OrthoDB" id="4185642at2759"/>
<protein>
    <recommendedName>
        <fullName evidence="1">Protein kinase domain-containing protein</fullName>
    </recommendedName>
</protein>
<dbReference type="GO" id="GO:0004672">
    <property type="term" value="F:protein kinase activity"/>
    <property type="evidence" value="ECO:0007669"/>
    <property type="project" value="InterPro"/>
</dbReference>
<dbReference type="PROSITE" id="PS50011">
    <property type="entry name" value="PROTEIN_KINASE_DOM"/>
    <property type="match status" value="1"/>
</dbReference>
<organism evidence="2 3">
    <name type="scientific">Aspergillus campestris (strain IBT 28561)</name>
    <dbReference type="NCBI Taxonomy" id="1392248"/>
    <lineage>
        <taxon>Eukaryota</taxon>
        <taxon>Fungi</taxon>
        <taxon>Dikarya</taxon>
        <taxon>Ascomycota</taxon>
        <taxon>Pezizomycotina</taxon>
        <taxon>Eurotiomycetes</taxon>
        <taxon>Eurotiomycetidae</taxon>
        <taxon>Eurotiales</taxon>
        <taxon>Aspergillaceae</taxon>
        <taxon>Aspergillus</taxon>
        <taxon>Aspergillus subgen. Circumdati</taxon>
    </lineage>
</organism>
<sequence length="223" mass="26171">MQLDDVDPRNIIFKRELSTSEFSTIFLVTARNQTCVMKVHRGRGPRRYYEPDRELDNHVLESTAYRRLKDQGLCDRGIVPDFLGSLRKFDPKICSPHLDMFLEDEYDPSAIFLEYIPVMEMVHLHNFTEGRMDGFIEGVREIHKAMVLHDDPRPRNMMIVRGDPERVMWMDFDRAKTYGRDSVTDEQRILLGEEEETVVGFKQCLGSDFSKGKLEEAYIFYCT</sequence>
<dbReference type="AlphaFoldDB" id="A0A2I1CX82"/>
<dbReference type="Proteomes" id="UP000234254">
    <property type="component" value="Unassembled WGS sequence"/>
</dbReference>
<accession>A0A2I1CX82</accession>
<dbReference type="GO" id="GO:0005524">
    <property type="term" value="F:ATP binding"/>
    <property type="evidence" value="ECO:0007669"/>
    <property type="project" value="InterPro"/>
</dbReference>
<gene>
    <name evidence="2" type="ORF">P168DRAFT_329187</name>
</gene>
<dbReference type="EMBL" id="MSFM01000010">
    <property type="protein sequence ID" value="PKY02229.1"/>
    <property type="molecule type" value="Genomic_DNA"/>
</dbReference>